<dbReference type="eggNOG" id="COG0858">
    <property type="taxonomic scope" value="Bacteria"/>
</dbReference>
<dbReference type="GO" id="GO:0030490">
    <property type="term" value="P:maturation of SSU-rRNA"/>
    <property type="evidence" value="ECO:0007669"/>
    <property type="project" value="UniProtKB-UniRule"/>
</dbReference>
<accession>L0GS24</accession>
<dbReference type="PANTHER" id="PTHR33515:SF1">
    <property type="entry name" value="RIBOSOME-BINDING FACTOR A, CHLOROPLASTIC-RELATED"/>
    <property type="match status" value="1"/>
</dbReference>
<dbReference type="InterPro" id="IPR023799">
    <property type="entry name" value="RbfA_dom_sf"/>
</dbReference>
<sequence>MKEFDRTARVGTEMQRELAQLLRTEVRDPRLGAITLQEVRVSRDLAHAKVFFTCFPLDDGGGEQERVLNGRLAGFLRRELAHRLRLRTVPELHFVHDESIRRGEALSSLIDEAVAAERADPAQ</sequence>
<keyword evidence="1 2" id="KW-0690">Ribosome biogenesis</keyword>
<keyword evidence="4" id="KW-1185">Reference proteome</keyword>
<reference evidence="3 4" key="1">
    <citation type="submission" date="2011-09" db="EMBL/GenBank/DDBJ databases">
        <title>Complete sequence of chromosome of Thioflavicoccus mobilis 8321.</title>
        <authorList>
            <consortium name="US DOE Joint Genome Institute"/>
            <person name="Lucas S."/>
            <person name="Han J."/>
            <person name="Lapidus A."/>
            <person name="Cheng J.-F."/>
            <person name="Goodwin L."/>
            <person name="Pitluck S."/>
            <person name="Peters L."/>
            <person name="Ovchinnikova G."/>
            <person name="Lu M."/>
            <person name="Detter J.C."/>
            <person name="Han C."/>
            <person name="Tapia R."/>
            <person name="Land M."/>
            <person name="Hauser L."/>
            <person name="Kyrpides N."/>
            <person name="Ivanova N."/>
            <person name="Pagani I."/>
            <person name="Vogl K."/>
            <person name="Liu Z."/>
            <person name="Imhoff J."/>
            <person name="Thiel V."/>
            <person name="Frigaard N.-U."/>
            <person name="Bryant D."/>
            <person name="Woyke T."/>
        </authorList>
    </citation>
    <scope>NUCLEOTIDE SEQUENCE [LARGE SCALE GENOMIC DNA]</scope>
    <source>
        <strain evidence="3 4">8321</strain>
    </source>
</reference>
<evidence type="ECO:0000256" key="2">
    <source>
        <dbReference type="HAMAP-Rule" id="MF_00003"/>
    </source>
</evidence>
<dbReference type="Pfam" id="PF02033">
    <property type="entry name" value="RBFA"/>
    <property type="match status" value="1"/>
</dbReference>
<dbReference type="AlphaFoldDB" id="L0GS24"/>
<comment type="similarity">
    <text evidence="2">Belongs to the RbfA family.</text>
</comment>
<protein>
    <recommendedName>
        <fullName evidence="2">Ribosome-binding factor A</fullName>
    </recommendedName>
</protein>
<dbReference type="GO" id="GO:0005829">
    <property type="term" value="C:cytosol"/>
    <property type="evidence" value="ECO:0007669"/>
    <property type="project" value="TreeGrafter"/>
</dbReference>
<dbReference type="OrthoDB" id="307788at2"/>
<dbReference type="HAMAP" id="MF_00003">
    <property type="entry name" value="RbfA"/>
    <property type="match status" value="1"/>
</dbReference>
<dbReference type="Proteomes" id="UP000010816">
    <property type="component" value="Chromosome"/>
</dbReference>
<dbReference type="SUPFAM" id="SSF89919">
    <property type="entry name" value="Ribosome-binding factor A, RbfA"/>
    <property type="match status" value="1"/>
</dbReference>
<gene>
    <name evidence="2" type="primary">rbfA</name>
    <name evidence="3" type="ORF">Thimo_0704</name>
</gene>
<organism evidence="3 4">
    <name type="scientific">Thioflavicoccus mobilis 8321</name>
    <dbReference type="NCBI Taxonomy" id="765912"/>
    <lineage>
        <taxon>Bacteria</taxon>
        <taxon>Pseudomonadati</taxon>
        <taxon>Pseudomonadota</taxon>
        <taxon>Gammaproteobacteria</taxon>
        <taxon>Chromatiales</taxon>
        <taxon>Chromatiaceae</taxon>
        <taxon>Thioflavicoccus</taxon>
    </lineage>
</organism>
<comment type="function">
    <text evidence="2">One of several proteins that assist in the late maturation steps of the functional core of the 30S ribosomal subunit. Associates with free 30S ribosomal subunits (but not with 30S subunits that are part of 70S ribosomes or polysomes). Required for efficient processing of 16S rRNA. May interact with the 5'-terminal helix region of 16S rRNA.</text>
</comment>
<evidence type="ECO:0000313" key="4">
    <source>
        <dbReference type="Proteomes" id="UP000010816"/>
    </source>
</evidence>
<dbReference type="HOGENOM" id="CLU_089475_5_0_6"/>
<dbReference type="STRING" id="765912.Thimo_0704"/>
<dbReference type="Gene3D" id="3.30.300.20">
    <property type="match status" value="1"/>
</dbReference>
<keyword evidence="2" id="KW-0963">Cytoplasm</keyword>
<evidence type="ECO:0000256" key="1">
    <source>
        <dbReference type="ARBA" id="ARBA00022517"/>
    </source>
</evidence>
<dbReference type="GO" id="GO:0043024">
    <property type="term" value="F:ribosomal small subunit binding"/>
    <property type="evidence" value="ECO:0007669"/>
    <property type="project" value="TreeGrafter"/>
</dbReference>
<comment type="subcellular location">
    <subcellularLocation>
        <location evidence="2">Cytoplasm</location>
    </subcellularLocation>
</comment>
<dbReference type="PROSITE" id="PS01319">
    <property type="entry name" value="RBFA"/>
    <property type="match status" value="1"/>
</dbReference>
<dbReference type="PANTHER" id="PTHR33515">
    <property type="entry name" value="RIBOSOME-BINDING FACTOR A, CHLOROPLASTIC-RELATED"/>
    <property type="match status" value="1"/>
</dbReference>
<dbReference type="InterPro" id="IPR000238">
    <property type="entry name" value="RbfA"/>
</dbReference>
<evidence type="ECO:0000313" key="3">
    <source>
        <dbReference type="EMBL" id="AGA89543.1"/>
    </source>
</evidence>
<dbReference type="RefSeq" id="WP_015279690.1">
    <property type="nucleotide sequence ID" value="NC_019940.1"/>
</dbReference>
<comment type="subunit">
    <text evidence="2">Monomer. Binds 30S ribosomal subunits, but not 50S ribosomal subunits or 70S ribosomes.</text>
</comment>
<dbReference type="NCBIfam" id="TIGR00082">
    <property type="entry name" value="rbfA"/>
    <property type="match status" value="1"/>
</dbReference>
<dbReference type="EMBL" id="CP003051">
    <property type="protein sequence ID" value="AGA89543.1"/>
    <property type="molecule type" value="Genomic_DNA"/>
</dbReference>
<proteinExistence type="inferred from homology"/>
<name>L0GS24_9GAMM</name>
<dbReference type="KEGG" id="tmb:Thimo_0704"/>
<dbReference type="InterPro" id="IPR020053">
    <property type="entry name" value="Ribosome-bd_factorA_CS"/>
</dbReference>
<dbReference type="PATRIC" id="fig|765912.4.peg.690"/>
<dbReference type="InterPro" id="IPR015946">
    <property type="entry name" value="KH_dom-like_a/b"/>
</dbReference>